<keyword evidence="2" id="KW-0233">DNA recombination</keyword>
<dbReference type="PIRSF" id="PIRSF006493">
    <property type="entry name" value="Prok_Ku"/>
    <property type="match status" value="1"/>
</dbReference>
<evidence type="ECO:0000313" key="5">
    <source>
        <dbReference type="EMBL" id="AXK83677.1"/>
    </source>
</evidence>
<feature type="domain" description="Ku" evidence="4">
    <location>
        <begin position="55"/>
        <end position="185"/>
    </location>
</feature>
<dbReference type="SUPFAM" id="SSF100939">
    <property type="entry name" value="SPOC domain-like"/>
    <property type="match status" value="1"/>
</dbReference>
<dbReference type="CDD" id="cd00789">
    <property type="entry name" value="KU_like"/>
    <property type="match status" value="1"/>
</dbReference>
<feature type="compositionally biased region" description="Basic residues" evidence="3">
    <location>
        <begin position="265"/>
        <end position="289"/>
    </location>
</feature>
<keyword evidence="2" id="KW-0234">DNA repair</keyword>
<organism evidence="5 6">
    <name type="scientific">Pseudolabrys taiwanensis</name>
    <dbReference type="NCBI Taxonomy" id="331696"/>
    <lineage>
        <taxon>Bacteria</taxon>
        <taxon>Pseudomonadati</taxon>
        <taxon>Pseudomonadota</taxon>
        <taxon>Alphaproteobacteria</taxon>
        <taxon>Hyphomicrobiales</taxon>
        <taxon>Xanthobacteraceae</taxon>
        <taxon>Pseudolabrys</taxon>
    </lineage>
</organism>
<feature type="region of interest" description="Disordered" evidence="3">
    <location>
        <begin position="253"/>
        <end position="289"/>
    </location>
</feature>
<comment type="function">
    <text evidence="2">With LigD forms a non-homologous end joining (NHEJ) DNA repair enzyme, which repairs dsDNA breaks with reduced fidelity. Binds linear dsDNA with 5'- and 3'- overhangs but not closed circular dsDNA nor ssDNA. Recruits and stimulates the ligase activity of LigD.</text>
</comment>
<dbReference type="Proteomes" id="UP000254889">
    <property type="component" value="Chromosome"/>
</dbReference>
<dbReference type="AlphaFoldDB" id="A0A346A3D0"/>
<dbReference type="GO" id="GO:0006310">
    <property type="term" value="P:DNA recombination"/>
    <property type="evidence" value="ECO:0007669"/>
    <property type="project" value="UniProtKB-KW"/>
</dbReference>
<dbReference type="RefSeq" id="WP_115694056.1">
    <property type="nucleotide sequence ID" value="NZ_CP031417.1"/>
</dbReference>
<keyword evidence="2" id="KW-0227">DNA damage</keyword>
<dbReference type="GO" id="GO:0003690">
    <property type="term" value="F:double-stranded DNA binding"/>
    <property type="evidence" value="ECO:0007669"/>
    <property type="project" value="UniProtKB-UniRule"/>
</dbReference>
<dbReference type="InterPro" id="IPR016194">
    <property type="entry name" value="SPOC-like_C_dom_sf"/>
</dbReference>
<evidence type="ECO:0000259" key="4">
    <source>
        <dbReference type="SMART" id="SM00559"/>
    </source>
</evidence>
<protein>
    <recommendedName>
        <fullName evidence="2">Non-homologous end joining protein Ku</fullName>
    </recommendedName>
</protein>
<sequence>MAPRAYWKGYLRLSLVSCPIQLFPATSEREKVRFHQINKNTGNRIRYQKIDAESGDEVAAEDIVKGYEISKGEYVEVEPDELDAVEIESNRMIDIDEFVPKKEIDELYLNTPYYIVPDGEVGAQAFAVIREAVKKEGMVALAKIVFTNREHIIALEPRGKGLMGMTLRYPYEIRDEKDYFDDIPDESVPKDMLELATHIVHSKAGHFKPDKFHDKYESALRDLIKRKQHGEKIEAPKEREPAKVIDLMDALRRSAKGAKATPARRGARRGGTRTAKKSSRSTARHRKAG</sequence>
<dbReference type="SMART" id="SM00559">
    <property type="entry name" value="Ku78"/>
    <property type="match status" value="1"/>
</dbReference>
<comment type="subunit">
    <text evidence="2">Homodimer. Interacts with LigD.</text>
</comment>
<evidence type="ECO:0000313" key="6">
    <source>
        <dbReference type="Proteomes" id="UP000254889"/>
    </source>
</evidence>
<dbReference type="InterPro" id="IPR009187">
    <property type="entry name" value="Prok_Ku"/>
</dbReference>
<dbReference type="EMBL" id="CP031417">
    <property type="protein sequence ID" value="AXK83677.1"/>
    <property type="molecule type" value="Genomic_DNA"/>
</dbReference>
<keyword evidence="6" id="KW-1185">Reference proteome</keyword>
<dbReference type="InterPro" id="IPR006164">
    <property type="entry name" value="DNA_bd_Ku70/Ku80"/>
</dbReference>
<evidence type="ECO:0000256" key="2">
    <source>
        <dbReference type="HAMAP-Rule" id="MF_01875"/>
    </source>
</evidence>
<dbReference type="Pfam" id="PF02735">
    <property type="entry name" value="Ku"/>
    <property type="match status" value="1"/>
</dbReference>
<dbReference type="HAMAP" id="MF_01875">
    <property type="entry name" value="Prokaryotic_Ku"/>
    <property type="match status" value="1"/>
</dbReference>
<accession>A0A346A3D0</accession>
<comment type="similarity">
    <text evidence="2">Belongs to the prokaryotic Ku family.</text>
</comment>
<dbReference type="FunFam" id="2.40.290.10:FF:000004">
    <property type="entry name" value="Non-homologous end joining protein Ku"/>
    <property type="match status" value="1"/>
</dbReference>
<dbReference type="NCBIfam" id="TIGR02772">
    <property type="entry name" value="Ku_bact"/>
    <property type="match status" value="1"/>
</dbReference>
<dbReference type="Gene3D" id="2.40.290.10">
    <property type="match status" value="1"/>
</dbReference>
<dbReference type="GO" id="GO:0006303">
    <property type="term" value="P:double-strand break repair via nonhomologous end joining"/>
    <property type="evidence" value="ECO:0007669"/>
    <property type="project" value="UniProtKB-UniRule"/>
</dbReference>
<dbReference type="KEGG" id="ptaw:DW352_26005"/>
<evidence type="ECO:0000256" key="1">
    <source>
        <dbReference type="ARBA" id="ARBA00023125"/>
    </source>
</evidence>
<keyword evidence="1 2" id="KW-0238">DNA-binding</keyword>
<dbReference type="PANTHER" id="PTHR41251:SF1">
    <property type="entry name" value="NON-HOMOLOGOUS END JOINING PROTEIN KU"/>
    <property type="match status" value="1"/>
</dbReference>
<proteinExistence type="inferred from homology"/>
<dbReference type="OrthoDB" id="9780854at2"/>
<dbReference type="PANTHER" id="PTHR41251">
    <property type="entry name" value="NON-HOMOLOGOUS END JOINING PROTEIN KU"/>
    <property type="match status" value="1"/>
</dbReference>
<gene>
    <name evidence="2" type="primary">ku</name>
    <name evidence="5" type="ORF">DW352_26005</name>
</gene>
<reference evidence="5 6" key="1">
    <citation type="submission" date="2018-07" db="EMBL/GenBank/DDBJ databases">
        <authorList>
            <person name="Quirk P.G."/>
            <person name="Krulwich T.A."/>
        </authorList>
    </citation>
    <scope>NUCLEOTIDE SEQUENCE [LARGE SCALE GENOMIC DNA]</scope>
    <source>
        <strain evidence="5 6">CC-BB4</strain>
    </source>
</reference>
<name>A0A346A3D0_9HYPH</name>
<evidence type="ECO:0000256" key="3">
    <source>
        <dbReference type="SAM" id="MobiDB-lite"/>
    </source>
</evidence>